<reference evidence="3 4" key="1">
    <citation type="submission" date="2019-12" db="EMBL/GenBank/DDBJ databases">
        <title>Genomic-based taxomic classification of the family Erythrobacteraceae.</title>
        <authorList>
            <person name="Xu L."/>
        </authorList>
    </citation>
    <scope>NUCLEOTIDE SEQUENCE [LARGE SCALE GENOMIC DNA]</scope>
    <source>
        <strain evidence="3 4">JCM 16677</strain>
    </source>
</reference>
<keyword evidence="1" id="KW-0732">Signal</keyword>
<protein>
    <submittedName>
        <fullName evidence="3">Amidohydrolase family protein</fullName>
    </submittedName>
</protein>
<keyword evidence="4" id="KW-1185">Reference proteome</keyword>
<dbReference type="Gene3D" id="3.20.20.140">
    <property type="entry name" value="Metal-dependent hydrolases"/>
    <property type="match status" value="1"/>
</dbReference>
<dbReference type="OrthoDB" id="9811399at2"/>
<dbReference type="SUPFAM" id="SSF51556">
    <property type="entry name" value="Metallo-dependent hydrolases"/>
    <property type="match status" value="1"/>
</dbReference>
<dbReference type="InterPro" id="IPR013108">
    <property type="entry name" value="Amidohydro_3"/>
</dbReference>
<keyword evidence="3" id="KW-0378">Hydrolase</keyword>
<comment type="caution">
    <text evidence="3">The sequence shown here is derived from an EMBL/GenBank/DDBJ whole genome shotgun (WGS) entry which is preliminary data.</text>
</comment>
<dbReference type="PANTHER" id="PTHR22642:SF2">
    <property type="entry name" value="PROTEIN LONG AFTER FAR-RED 3"/>
    <property type="match status" value="1"/>
</dbReference>
<dbReference type="RefSeq" id="WP_160779034.1">
    <property type="nucleotide sequence ID" value="NZ_BAAAZF010000001.1"/>
</dbReference>
<dbReference type="CDD" id="cd01300">
    <property type="entry name" value="YtcJ_like"/>
    <property type="match status" value="1"/>
</dbReference>
<dbReference type="SUPFAM" id="SSF51338">
    <property type="entry name" value="Composite domain of metallo-dependent hydrolases"/>
    <property type="match status" value="1"/>
</dbReference>
<dbReference type="EMBL" id="WTYE01000001">
    <property type="protein sequence ID" value="MXP31610.1"/>
    <property type="molecule type" value="Genomic_DNA"/>
</dbReference>
<sequence length="556" mass="59500">MTFKSAFAAIVSVGVAMGLAAPASADVLVDNVDGIRVDEDGKIDRFTGLWIDDEGTIKQVLDRGDDRPKSTTFSVDGQGRVVIPGLIDAHLHVMGIGFGALTLDLSQTRSLAEAQQAVAEFAAANPGRPWIIGRGWNQELWGLGRFPTAAELDSVVGDRPVVLERVDGHATWANSLAIERAGVTAQTRDPSGGRIERVAGSRTPSGVFVDAASQLIYKVVPEPRPRERDLALQKAQDILLSMGITAAADMGTSLNDWQTFRRAGDSGRLKLRIMSYAAGVDAMETIAGSSPTPWLYDDRLRLNGVKIYLDGALGSRGAWLKQAYSDDAGNTGLPLLTPAQLRNLMSRAAMDNFQIATHAIGDAANAELLAAIAELGKTYGGDRRWRIEHAQIVAPSDLAKFGEYGIIASMQPVHQTSDRLMAEARLGSDRLDGAYAWSTIAATGSRLAFGSDAPVESPDPFAGWAVAFTREDAEGQPFGGWRPQERVSREAALAGFSADAAYAGFADGRFGKLVAGERADFVMLDRDPMLAAARDLRQAKVLETWIGGERVFSSGE</sequence>
<dbReference type="InterPro" id="IPR032466">
    <property type="entry name" value="Metal_Hydrolase"/>
</dbReference>
<organism evidence="3 4">
    <name type="scientific">Parerythrobacter jejuensis</name>
    <dbReference type="NCBI Taxonomy" id="795812"/>
    <lineage>
        <taxon>Bacteria</taxon>
        <taxon>Pseudomonadati</taxon>
        <taxon>Pseudomonadota</taxon>
        <taxon>Alphaproteobacteria</taxon>
        <taxon>Sphingomonadales</taxon>
        <taxon>Erythrobacteraceae</taxon>
        <taxon>Parerythrobacter</taxon>
    </lineage>
</organism>
<dbReference type="Gene3D" id="3.10.310.70">
    <property type="match status" value="1"/>
</dbReference>
<accession>A0A845AMW1</accession>
<feature type="chain" id="PRO_5033009680" evidence="1">
    <location>
        <begin position="26"/>
        <end position="556"/>
    </location>
</feature>
<dbReference type="InterPro" id="IPR033932">
    <property type="entry name" value="YtcJ-like"/>
</dbReference>
<dbReference type="Proteomes" id="UP000446786">
    <property type="component" value="Unassembled WGS sequence"/>
</dbReference>
<name>A0A845AMW1_9SPHN</name>
<dbReference type="PANTHER" id="PTHR22642">
    <property type="entry name" value="IMIDAZOLONEPROPIONASE"/>
    <property type="match status" value="1"/>
</dbReference>
<dbReference type="Pfam" id="PF07969">
    <property type="entry name" value="Amidohydro_3"/>
    <property type="match status" value="1"/>
</dbReference>
<dbReference type="GO" id="GO:0016810">
    <property type="term" value="F:hydrolase activity, acting on carbon-nitrogen (but not peptide) bonds"/>
    <property type="evidence" value="ECO:0007669"/>
    <property type="project" value="InterPro"/>
</dbReference>
<feature type="domain" description="Amidohydrolase 3" evidence="2">
    <location>
        <begin position="75"/>
        <end position="552"/>
    </location>
</feature>
<gene>
    <name evidence="3" type="ORF">GRI94_07220</name>
</gene>
<evidence type="ECO:0000313" key="4">
    <source>
        <dbReference type="Proteomes" id="UP000446786"/>
    </source>
</evidence>
<proteinExistence type="predicted"/>
<feature type="signal peptide" evidence="1">
    <location>
        <begin position="1"/>
        <end position="25"/>
    </location>
</feature>
<evidence type="ECO:0000256" key="1">
    <source>
        <dbReference type="SAM" id="SignalP"/>
    </source>
</evidence>
<dbReference type="Gene3D" id="2.30.40.10">
    <property type="entry name" value="Urease, subunit C, domain 1"/>
    <property type="match status" value="1"/>
</dbReference>
<dbReference type="InterPro" id="IPR011059">
    <property type="entry name" value="Metal-dep_hydrolase_composite"/>
</dbReference>
<evidence type="ECO:0000313" key="3">
    <source>
        <dbReference type="EMBL" id="MXP31610.1"/>
    </source>
</evidence>
<dbReference type="AlphaFoldDB" id="A0A845AMW1"/>
<evidence type="ECO:0000259" key="2">
    <source>
        <dbReference type="Pfam" id="PF07969"/>
    </source>
</evidence>